<protein>
    <recommendedName>
        <fullName evidence="1">DUF5727 domain-containing protein</fullName>
    </recommendedName>
</protein>
<reference evidence="2 3" key="1">
    <citation type="submission" date="2019-07" db="EMBL/GenBank/DDBJ databases">
        <authorList>
            <person name="Jastrzebski P J."/>
            <person name="Paukszto L."/>
            <person name="Jastrzebski P J."/>
        </authorList>
    </citation>
    <scope>NUCLEOTIDE SEQUENCE [LARGE SCALE GENOMIC DNA]</scope>
    <source>
        <strain evidence="2 3">WMS-il1</strain>
    </source>
</reference>
<evidence type="ECO:0000313" key="2">
    <source>
        <dbReference type="EMBL" id="VUZ44482.1"/>
    </source>
</evidence>
<dbReference type="Pfam" id="PF18997">
    <property type="entry name" value="DUF5727"/>
    <property type="match status" value="1"/>
</dbReference>
<sequence length="189" mass="21598">MESYYGTQRGSLLDFIFHLSKTNTNLGNVDLKTSAPLTRFVKGQDEVELDFGLRPGNEDLKVELYRNGKLVCSWLGKTLNQNDLKLCKDLESSADGKLLVTRVTVSKEEQNTKDNYLWTTPNSFVTVSVDWENDGVAPEVAECEKSGGNESTHFAYFYHLEDEIFYFRHQYSYAFLNLKARAICNLIIK</sequence>
<gene>
    <name evidence="2" type="ORF">WMSIL1_LOCUS4491</name>
</gene>
<name>A0A564YB29_HYMDI</name>
<dbReference type="Proteomes" id="UP000321570">
    <property type="component" value="Unassembled WGS sequence"/>
</dbReference>
<keyword evidence="3" id="KW-1185">Reference proteome</keyword>
<evidence type="ECO:0000259" key="1">
    <source>
        <dbReference type="Pfam" id="PF18997"/>
    </source>
</evidence>
<accession>A0A564YB29</accession>
<proteinExistence type="predicted"/>
<dbReference type="AlphaFoldDB" id="A0A564YB29"/>
<organism evidence="2 3">
    <name type="scientific">Hymenolepis diminuta</name>
    <name type="common">Rat tapeworm</name>
    <dbReference type="NCBI Taxonomy" id="6216"/>
    <lineage>
        <taxon>Eukaryota</taxon>
        <taxon>Metazoa</taxon>
        <taxon>Spiralia</taxon>
        <taxon>Lophotrochozoa</taxon>
        <taxon>Platyhelminthes</taxon>
        <taxon>Cestoda</taxon>
        <taxon>Eucestoda</taxon>
        <taxon>Cyclophyllidea</taxon>
        <taxon>Hymenolepididae</taxon>
        <taxon>Hymenolepis</taxon>
    </lineage>
</organism>
<evidence type="ECO:0000313" key="3">
    <source>
        <dbReference type="Proteomes" id="UP000321570"/>
    </source>
</evidence>
<dbReference type="InterPro" id="IPR043785">
    <property type="entry name" value="DUF5727"/>
</dbReference>
<feature type="domain" description="DUF5727" evidence="1">
    <location>
        <begin position="24"/>
        <end position="146"/>
    </location>
</feature>
<dbReference type="EMBL" id="CABIJS010000123">
    <property type="protein sequence ID" value="VUZ44482.1"/>
    <property type="molecule type" value="Genomic_DNA"/>
</dbReference>